<dbReference type="AlphaFoldDB" id="A0A1Y1UIA9"/>
<sequence>MLDRRKDESILKVWKGKGVPHVNSVRNRISLIHPHLWRGKPFRELTHAKRKTGGRDETGRIATRHVGGGAKQRIRTIDFYRFIPGIHDVIRLEYDPGRSSHIALLKRRDNDAKPLTPNETTEERKVAWQVMHGEGKGRGKFPSEAKKAVLSGWSYITAPDGLRAGDTVRSFRMGVPQDYVEGWNDLRNSGAIRRAADKAMEAAEAGVDEDLNDEYDIDDDPASPQTVNPPAVSHADAEIGPRALALFRTEAMQPGNVLPLYLIPPGTPIHNIALNPLAKMTLVRSAGTTAELVGHTDLNGDSLGGLDVLKIGGQMRWDGSVTKTNGWALVKMASGEIRRISPGACATVGRVSNHQHNQISLGKAGRARNLGRRPRNRGVSMNAVDHPMGGGKGKGKSGKESTSIYGWTSKGRRTRRASDKGGNKL</sequence>
<dbReference type="Gene3D" id="2.40.50.140">
    <property type="entry name" value="Nucleic acid-binding proteins"/>
    <property type="match status" value="1"/>
</dbReference>
<protein>
    <submittedName>
        <fullName evidence="7">Translation protein SH3-like domain-containing protein</fullName>
    </submittedName>
</protein>
<dbReference type="InterPro" id="IPR012340">
    <property type="entry name" value="NA-bd_OB-fold"/>
</dbReference>
<keyword evidence="3" id="KW-0687">Ribonucleoprotein</keyword>
<comment type="caution">
    <text evidence="7">The sequence shown here is derived from an EMBL/GenBank/DDBJ whole genome shotgun (WGS) entry which is preliminary data.</text>
</comment>
<dbReference type="Pfam" id="PF03947">
    <property type="entry name" value="Ribosomal_L2_C"/>
    <property type="match status" value="1"/>
</dbReference>
<proteinExistence type="inferred from homology"/>
<evidence type="ECO:0000313" key="7">
    <source>
        <dbReference type="EMBL" id="ORX37800.1"/>
    </source>
</evidence>
<dbReference type="GO" id="GO:0005762">
    <property type="term" value="C:mitochondrial large ribosomal subunit"/>
    <property type="evidence" value="ECO:0007669"/>
    <property type="project" value="TreeGrafter"/>
</dbReference>
<dbReference type="GeneID" id="33559266"/>
<dbReference type="InterPro" id="IPR022671">
    <property type="entry name" value="Ribosomal_uL2_CS"/>
</dbReference>
<evidence type="ECO:0000313" key="8">
    <source>
        <dbReference type="Proteomes" id="UP000193218"/>
    </source>
</evidence>
<feature type="domain" description="Large ribosomal subunit protein uL2 RNA-binding" evidence="6">
    <location>
        <begin position="54"/>
        <end position="170"/>
    </location>
</feature>
<dbReference type="Gene3D" id="2.30.30.30">
    <property type="match status" value="1"/>
</dbReference>
<dbReference type="InterPro" id="IPR002171">
    <property type="entry name" value="Ribosomal_uL2"/>
</dbReference>
<dbReference type="PROSITE" id="PS00467">
    <property type="entry name" value="RIBOSOMAL_L2"/>
    <property type="match status" value="1"/>
</dbReference>
<dbReference type="InterPro" id="IPR014722">
    <property type="entry name" value="Rib_uL2_dom2"/>
</dbReference>
<evidence type="ECO:0000256" key="2">
    <source>
        <dbReference type="ARBA" id="ARBA00022980"/>
    </source>
</evidence>
<dbReference type="GO" id="GO:0003735">
    <property type="term" value="F:structural constituent of ribosome"/>
    <property type="evidence" value="ECO:0007669"/>
    <property type="project" value="InterPro"/>
</dbReference>
<dbReference type="RefSeq" id="XP_021871787.1">
    <property type="nucleotide sequence ID" value="XM_022017457.1"/>
</dbReference>
<dbReference type="PANTHER" id="PTHR13691:SF5">
    <property type="entry name" value="LARGE RIBOSOMAL SUBUNIT PROTEIN UL2M"/>
    <property type="match status" value="1"/>
</dbReference>
<gene>
    <name evidence="7" type="ORF">BD324DRAFT_641895</name>
</gene>
<dbReference type="PANTHER" id="PTHR13691">
    <property type="entry name" value="RIBOSOMAL PROTEIN L2"/>
    <property type="match status" value="1"/>
</dbReference>
<evidence type="ECO:0000256" key="4">
    <source>
        <dbReference type="SAM" id="MobiDB-lite"/>
    </source>
</evidence>
<dbReference type="STRING" id="4999.A0A1Y1UIA9"/>
<dbReference type="FunCoup" id="A0A1Y1UIA9">
    <property type="interactions" value="98"/>
</dbReference>
<evidence type="ECO:0000256" key="3">
    <source>
        <dbReference type="ARBA" id="ARBA00023274"/>
    </source>
</evidence>
<feature type="region of interest" description="Disordered" evidence="4">
    <location>
        <begin position="363"/>
        <end position="425"/>
    </location>
</feature>
<keyword evidence="2" id="KW-0689">Ribosomal protein</keyword>
<dbReference type="GO" id="GO:0032543">
    <property type="term" value="P:mitochondrial translation"/>
    <property type="evidence" value="ECO:0007669"/>
    <property type="project" value="TreeGrafter"/>
</dbReference>
<dbReference type="SMART" id="SM01382">
    <property type="entry name" value="Ribosomal_L2_C"/>
    <property type="match status" value="1"/>
</dbReference>
<reference evidence="7 8" key="1">
    <citation type="submission" date="2017-03" db="EMBL/GenBank/DDBJ databases">
        <title>Widespread Adenine N6-methylation of Active Genes in Fungi.</title>
        <authorList>
            <consortium name="DOE Joint Genome Institute"/>
            <person name="Mondo S.J."/>
            <person name="Dannebaum R.O."/>
            <person name="Kuo R.C."/>
            <person name="Louie K.B."/>
            <person name="Bewick A.J."/>
            <person name="Labutti K."/>
            <person name="Haridas S."/>
            <person name="Kuo A."/>
            <person name="Salamov A."/>
            <person name="Ahrendt S.R."/>
            <person name="Lau R."/>
            <person name="Bowen B.P."/>
            <person name="Lipzen A."/>
            <person name="Sullivan W."/>
            <person name="Andreopoulos W.B."/>
            <person name="Clum A."/>
            <person name="Lindquist E."/>
            <person name="Daum C."/>
            <person name="Northen T.R."/>
            <person name="Ramamoorthy G."/>
            <person name="Schmitz R.J."/>
            <person name="Gryganskyi A."/>
            <person name="Culley D."/>
            <person name="Magnuson J."/>
            <person name="James T.Y."/>
            <person name="O'Malley M.A."/>
            <person name="Stajich J.E."/>
            <person name="Spatafora J.W."/>
            <person name="Visel A."/>
            <person name="Grigoriev I.V."/>
        </authorList>
    </citation>
    <scope>NUCLEOTIDE SEQUENCE [LARGE SCALE GENOMIC DNA]</scope>
    <source>
        <strain evidence="7 8">NRRL Y-17943</strain>
    </source>
</reference>
<keyword evidence="8" id="KW-1185">Reference proteome</keyword>
<dbReference type="SUPFAM" id="SSF50249">
    <property type="entry name" value="Nucleic acid-binding proteins"/>
    <property type="match status" value="1"/>
</dbReference>
<dbReference type="SMART" id="SM01383">
    <property type="entry name" value="Ribosomal_L2"/>
    <property type="match status" value="1"/>
</dbReference>
<evidence type="ECO:0000259" key="6">
    <source>
        <dbReference type="SMART" id="SM01383"/>
    </source>
</evidence>
<evidence type="ECO:0000259" key="5">
    <source>
        <dbReference type="SMART" id="SM01382"/>
    </source>
</evidence>
<feature type="domain" description="Large ribosomal subunit protein uL2 C-terminal" evidence="5">
    <location>
        <begin position="252"/>
        <end position="408"/>
    </location>
</feature>
<comment type="similarity">
    <text evidence="1">Belongs to the universal ribosomal protein uL2 family.</text>
</comment>
<dbReference type="Pfam" id="PF00181">
    <property type="entry name" value="Ribosomal_L2_N"/>
    <property type="match status" value="1"/>
</dbReference>
<evidence type="ECO:0000256" key="1">
    <source>
        <dbReference type="ARBA" id="ARBA00005636"/>
    </source>
</evidence>
<dbReference type="InterPro" id="IPR008991">
    <property type="entry name" value="Translation_prot_SH3-like_sf"/>
</dbReference>
<dbReference type="InterPro" id="IPR022666">
    <property type="entry name" value="Ribosomal_uL2_RNA-bd_dom"/>
</dbReference>
<dbReference type="OrthoDB" id="268576at2759"/>
<dbReference type="Proteomes" id="UP000193218">
    <property type="component" value="Unassembled WGS sequence"/>
</dbReference>
<feature type="region of interest" description="Disordered" evidence="4">
    <location>
        <begin position="215"/>
        <end position="235"/>
    </location>
</feature>
<dbReference type="Gene3D" id="4.10.950.10">
    <property type="entry name" value="Ribosomal protein L2, domain 3"/>
    <property type="match status" value="1"/>
</dbReference>
<dbReference type="InParanoid" id="A0A1Y1UIA9"/>
<name>A0A1Y1UIA9_9TREE</name>
<dbReference type="InterPro" id="IPR014726">
    <property type="entry name" value="Ribosomal_uL2_dom3"/>
</dbReference>
<dbReference type="EMBL" id="NBSH01000005">
    <property type="protein sequence ID" value="ORX37800.1"/>
    <property type="molecule type" value="Genomic_DNA"/>
</dbReference>
<accession>A0A1Y1UIA9</accession>
<organism evidence="7 8">
    <name type="scientific">Kockovaella imperatae</name>
    <dbReference type="NCBI Taxonomy" id="4999"/>
    <lineage>
        <taxon>Eukaryota</taxon>
        <taxon>Fungi</taxon>
        <taxon>Dikarya</taxon>
        <taxon>Basidiomycota</taxon>
        <taxon>Agaricomycotina</taxon>
        <taxon>Tremellomycetes</taxon>
        <taxon>Tremellales</taxon>
        <taxon>Cuniculitremaceae</taxon>
        <taxon>Kockovaella</taxon>
    </lineage>
</organism>
<dbReference type="SUPFAM" id="SSF50104">
    <property type="entry name" value="Translation proteins SH3-like domain"/>
    <property type="match status" value="1"/>
</dbReference>
<feature type="compositionally biased region" description="Basic residues" evidence="4">
    <location>
        <begin position="365"/>
        <end position="376"/>
    </location>
</feature>
<dbReference type="InterPro" id="IPR022669">
    <property type="entry name" value="Ribosomal_uL2_C"/>
</dbReference>
<feature type="compositionally biased region" description="Basic and acidic residues" evidence="4">
    <location>
        <begin position="416"/>
        <end position="425"/>
    </location>
</feature>
<dbReference type="GO" id="GO:0003723">
    <property type="term" value="F:RNA binding"/>
    <property type="evidence" value="ECO:0007669"/>
    <property type="project" value="TreeGrafter"/>
</dbReference>